<dbReference type="SUPFAM" id="SSF53474">
    <property type="entry name" value="alpha/beta-Hydrolases"/>
    <property type="match status" value="1"/>
</dbReference>
<dbReference type="STRING" id="97972.A0A2V1DK25"/>
<gene>
    <name evidence="4" type="ORF">DM02DRAFT_530985</name>
</gene>
<evidence type="ECO:0000313" key="4">
    <source>
        <dbReference type="EMBL" id="PVH98547.1"/>
    </source>
</evidence>
<evidence type="ECO:0000259" key="3">
    <source>
        <dbReference type="Pfam" id="PF03959"/>
    </source>
</evidence>
<feature type="domain" description="Serine hydrolase" evidence="3">
    <location>
        <begin position="22"/>
        <end position="199"/>
    </location>
</feature>
<evidence type="ECO:0000256" key="1">
    <source>
        <dbReference type="ARBA" id="ARBA00022801"/>
    </source>
</evidence>
<dbReference type="PANTHER" id="PTHR48070">
    <property type="entry name" value="ESTERASE OVCA2"/>
    <property type="match status" value="1"/>
</dbReference>
<sequence length="223" mass="24380">MQAQLVAHNLIIPLLTLQAAVRIELGDGHTYEYIDGTVSVQLAPEMKGLFPATGDYFDYYSSQNDSKIKALEDLGAFIENEGPYDGILGFSHGAALAAAYMVREAQHNPTKHLVEPAFKVAIFYSSIGVVDPSHLLEHGTERWLSGSEGPLIQIPTAHIWGKNDDEWSKASNEVAMLCESTKRSVFIHNGGHEIPGSKDRAGLYGTVHAIRRAIDDAFSFQVA</sequence>
<protein>
    <recommendedName>
        <fullName evidence="3">Serine hydrolase domain-containing protein</fullName>
    </recommendedName>
</protein>
<keyword evidence="5" id="KW-1185">Reference proteome</keyword>
<dbReference type="PANTHER" id="PTHR48070:SF7">
    <property type="entry name" value="SERINE HYDROLASE FSH DOMAIN-CONTAINING PROTEIN-RELATED"/>
    <property type="match status" value="1"/>
</dbReference>
<dbReference type="GO" id="GO:0005737">
    <property type="term" value="C:cytoplasm"/>
    <property type="evidence" value="ECO:0007669"/>
    <property type="project" value="TreeGrafter"/>
</dbReference>
<dbReference type="EMBL" id="KZ805411">
    <property type="protein sequence ID" value="PVH98547.1"/>
    <property type="molecule type" value="Genomic_DNA"/>
</dbReference>
<dbReference type="Pfam" id="PF03959">
    <property type="entry name" value="FSH1"/>
    <property type="match status" value="1"/>
</dbReference>
<keyword evidence="2" id="KW-0732">Signal</keyword>
<dbReference type="InterPro" id="IPR029058">
    <property type="entry name" value="AB_hydrolase_fold"/>
</dbReference>
<keyword evidence="1" id="KW-0378">Hydrolase</keyword>
<feature type="chain" id="PRO_5015929086" description="Serine hydrolase domain-containing protein" evidence="2">
    <location>
        <begin position="23"/>
        <end position="223"/>
    </location>
</feature>
<dbReference type="GO" id="GO:0016787">
    <property type="term" value="F:hydrolase activity"/>
    <property type="evidence" value="ECO:0007669"/>
    <property type="project" value="UniProtKB-KW"/>
</dbReference>
<feature type="signal peptide" evidence="2">
    <location>
        <begin position="1"/>
        <end position="22"/>
    </location>
</feature>
<dbReference type="OrthoDB" id="2094269at2759"/>
<dbReference type="AlphaFoldDB" id="A0A2V1DK25"/>
<organism evidence="4 5">
    <name type="scientific">Periconia macrospinosa</name>
    <dbReference type="NCBI Taxonomy" id="97972"/>
    <lineage>
        <taxon>Eukaryota</taxon>
        <taxon>Fungi</taxon>
        <taxon>Dikarya</taxon>
        <taxon>Ascomycota</taxon>
        <taxon>Pezizomycotina</taxon>
        <taxon>Dothideomycetes</taxon>
        <taxon>Pleosporomycetidae</taxon>
        <taxon>Pleosporales</taxon>
        <taxon>Massarineae</taxon>
        <taxon>Periconiaceae</taxon>
        <taxon>Periconia</taxon>
    </lineage>
</organism>
<proteinExistence type="predicted"/>
<evidence type="ECO:0000256" key="2">
    <source>
        <dbReference type="SAM" id="SignalP"/>
    </source>
</evidence>
<reference evidence="4 5" key="1">
    <citation type="journal article" date="2018" name="Sci. Rep.">
        <title>Comparative genomics provides insights into the lifestyle and reveals functional heterogeneity of dark septate endophytic fungi.</title>
        <authorList>
            <person name="Knapp D.G."/>
            <person name="Nemeth J.B."/>
            <person name="Barry K."/>
            <person name="Hainaut M."/>
            <person name="Henrissat B."/>
            <person name="Johnson J."/>
            <person name="Kuo A."/>
            <person name="Lim J.H.P."/>
            <person name="Lipzen A."/>
            <person name="Nolan M."/>
            <person name="Ohm R.A."/>
            <person name="Tamas L."/>
            <person name="Grigoriev I.V."/>
            <person name="Spatafora J.W."/>
            <person name="Nagy L.G."/>
            <person name="Kovacs G.M."/>
        </authorList>
    </citation>
    <scope>NUCLEOTIDE SEQUENCE [LARGE SCALE GENOMIC DNA]</scope>
    <source>
        <strain evidence="4 5">DSE2036</strain>
    </source>
</reference>
<dbReference type="Proteomes" id="UP000244855">
    <property type="component" value="Unassembled WGS sequence"/>
</dbReference>
<dbReference type="InterPro" id="IPR005645">
    <property type="entry name" value="FSH-like_dom"/>
</dbReference>
<dbReference type="GO" id="GO:0019748">
    <property type="term" value="P:secondary metabolic process"/>
    <property type="evidence" value="ECO:0007669"/>
    <property type="project" value="TreeGrafter"/>
</dbReference>
<dbReference type="Gene3D" id="3.40.50.1820">
    <property type="entry name" value="alpha/beta hydrolase"/>
    <property type="match status" value="1"/>
</dbReference>
<accession>A0A2V1DK25</accession>
<dbReference type="InterPro" id="IPR050593">
    <property type="entry name" value="LovG"/>
</dbReference>
<dbReference type="GO" id="GO:0005634">
    <property type="term" value="C:nucleus"/>
    <property type="evidence" value="ECO:0007669"/>
    <property type="project" value="TreeGrafter"/>
</dbReference>
<evidence type="ECO:0000313" key="5">
    <source>
        <dbReference type="Proteomes" id="UP000244855"/>
    </source>
</evidence>
<name>A0A2V1DK25_9PLEO</name>